<dbReference type="AlphaFoldDB" id="A0AAD3CWW9"/>
<evidence type="ECO:0000256" key="5">
    <source>
        <dbReference type="ARBA" id="ARBA00022989"/>
    </source>
</evidence>
<accession>A0AAD3CWW9</accession>
<evidence type="ECO:0000256" key="4">
    <source>
        <dbReference type="ARBA" id="ARBA00022692"/>
    </source>
</evidence>
<evidence type="ECO:0000256" key="8">
    <source>
        <dbReference type="SAM" id="Phobius"/>
    </source>
</evidence>
<dbReference type="Pfam" id="PF25539">
    <property type="entry name" value="Bestrophin_2"/>
    <property type="match status" value="1"/>
</dbReference>
<dbReference type="GO" id="GO:0005254">
    <property type="term" value="F:chloride channel activity"/>
    <property type="evidence" value="ECO:0007669"/>
    <property type="project" value="InterPro"/>
</dbReference>
<evidence type="ECO:0000313" key="10">
    <source>
        <dbReference type="Proteomes" id="UP001054902"/>
    </source>
</evidence>
<keyword evidence="2" id="KW-0813">Transport</keyword>
<gene>
    <name evidence="9" type="ORF">CTEN210_10154</name>
</gene>
<keyword evidence="10" id="KW-1185">Reference proteome</keyword>
<evidence type="ECO:0000256" key="1">
    <source>
        <dbReference type="ARBA" id="ARBA00004651"/>
    </source>
</evidence>
<dbReference type="PANTHER" id="PTHR33281">
    <property type="entry name" value="UPF0187 PROTEIN YNEE"/>
    <property type="match status" value="1"/>
</dbReference>
<evidence type="ECO:0008006" key="11">
    <source>
        <dbReference type="Google" id="ProtNLM"/>
    </source>
</evidence>
<name>A0AAD3CWW9_9STRA</name>
<comment type="subcellular location">
    <subcellularLocation>
        <location evidence="1">Cell membrane</location>
        <topology evidence="1">Multi-pass membrane protein</topology>
    </subcellularLocation>
</comment>
<sequence>MVQEQPQEVVKTDSDDSFVEDYRKQREERHQKEKMIQAKLSSLSTLNDGVRDIEANFTMSNDDQKDASEPVENNAGKFSVGLIISAIDDEKAWMTKISLCVILWSCLCAYGASELHKMAEKNPGGLAEAWIDHLDKANKPLSVIGSLFSFSLVFRFKVCYDRWWVGRGKWLDIITNCLDLSMQSYRWFSNRDFADHMNRYLIVYAYACKAQLRGESIKDVGGDGEALVLRGHLSMEELEDIHNYPSWQPHYCTEMMREIHQASMLQSGSFYLEPVKMHGQLYRCFDNTIKNLINLIGDCISLQSSQMPVAYDGIHLLIFCVYFTFAAAIWSVTLSWLVVPLEFAVSSVVLLFIVLGTKLVDPFGTDAVDIPIHDFCYTVEAQLCAIKARADRGTVKKFAVCAVPSPKNNRRHKELHKRQSYRIGKLN</sequence>
<evidence type="ECO:0000256" key="6">
    <source>
        <dbReference type="ARBA" id="ARBA00023065"/>
    </source>
</evidence>
<keyword evidence="3" id="KW-1003">Cell membrane</keyword>
<keyword evidence="6" id="KW-0406">Ion transport</keyword>
<evidence type="ECO:0000256" key="7">
    <source>
        <dbReference type="ARBA" id="ARBA00023136"/>
    </source>
</evidence>
<comment type="caution">
    <text evidence="9">The sequence shown here is derived from an EMBL/GenBank/DDBJ whole genome shotgun (WGS) entry which is preliminary data.</text>
</comment>
<protein>
    <recommendedName>
        <fullName evidence="11">Bestrophin homolog</fullName>
    </recommendedName>
</protein>
<keyword evidence="7 8" id="KW-0472">Membrane</keyword>
<dbReference type="PANTHER" id="PTHR33281:SF19">
    <property type="entry name" value="VOLTAGE-DEPENDENT ANION CHANNEL-FORMING PROTEIN YNEE"/>
    <property type="match status" value="1"/>
</dbReference>
<dbReference type="EMBL" id="BLLK01000047">
    <property type="protein sequence ID" value="GFH53678.1"/>
    <property type="molecule type" value="Genomic_DNA"/>
</dbReference>
<feature type="transmembrane region" description="Helical" evidence="8">
    <location>
        <begin position="336"/>
        <end position="355"/>
    </location>
</feature>
<keyword evidence="4 8" id="KW-0812">Transmembrane</keyword>
<evidence type="ECO:0000256" key="3">
    <source>
        <dbReference type="ARBA" id="ARBA00022475"/>
    </source>
</evidence>
<evidence type="ECO:0000313" key="9">
    <source>
        <dbReference type="EMBL" id="GFH53678.1"/>
    </source>
</evidence>
<dbReference type="GO" id="GO:0005886">
    <property type="term" value="C:plasma membrane"/>
    <property type="evidence" value="ECO:0007669"/>
    <property type="project" value="UniProtKB-SubCell"/>
</dbReference>
<evidence type="ECO:0000256" key="2">
    <source>
        <dbReference type="ARBA" id="ARBA00022448"/>
    </source>
</evidence>
<dbReference type="Proteomes" id="UP001054902">
    <property type="component" value="Unassembled WGS sequence"/>
</dbReference>
<feature type="transmembrane region" description="Helical" evidence="8">
    <location>
        <begin position="309"/>
        <end position="330"/>
    </location>
</feature>
<keyword evidence="5 8" id="KW-1133">Transmembrane helix</keyword>
<organism evidence="9 10">
    <name type="scientific">Chaetoceros tenuissimus</name>
    <dbReference type="NCBI Taxonomy" id="426638"/>
    <lineage>
        <taxon>Eukaryota</taxon>
        <taxon>Sar</taxon>
        <taxon>Stramenopiles</taxon>
        <taxon>Ochrophyta</taxon>
        <taxon>Bacillariophyta</taxon>
        <taxon>Coscinodiscophyceae</taxon>
        <taxon>Chaetocerotophycidae</taxon>
        <taxon>Chaetocerotales</taxon>
        <taxon>Chaetocerotaceae</taxon>
        <taxon>Chaetoceros</taxon>
    </lineage>
</organism>
<dbReference type="InterPro" id="IPR044669">
    <property type="entry name" value="YneE/VCCN1/2-like"/>
</dbReference>
<reference evidence="9 10" key="1">
    <citation type="journal article" date="2021" name="Sci. Rep.">
        <title>The genome of the diatom Chaetoceros tenuissimus carries an ancient integrated fragment of an extant virus.</title>
        <authorList>
            <person name="Hongo Y."/>
            <person name="Kimura K."/>
            <person name="Takaki Y."/>
            <person name="Yoshida Y."/>
            <person name="Baba S."/>
            <person name="Kobayashi G."/>
            <person name="Nagasaki K."/>
            <person name="Hano T."/>
            <person name="Tomaru Y."/>
        </authorList>
    </citation>
    <scope>NUCLEOTIDE SEQUENCE [LARGE SCALE GENOMIC DNA]</scope>
    <source>
        <strain evidence="9 10">NIES-3715</strain>
    </source>
</reference>
<proteinExistence type="predicted"/>